<dbReference type="Proteomes" id="UP001239626">
    <property type="component" value="Unassembled WGS sequence"/>
</dbReference>
<feature type="region of interest" description="Disordered" evidence="1">
    <location>
        <begin position="1"/>
        <end position="56"/>
    </location>
</feature>
<feature type="domain" description="DUF4190" evidence="3">
    <location>
        <begin position="91"/>
        <end position="153"/>
    </location>
</feature>
<keyword evidence="2" id="KW-0812">Transmembrane</keyword>
<keyword evidence="5" id="KW-1185">Reference proteome</keyword>
<sequence>MSTPNEPQNPYGSGEPQPPQDPSGTPQYPAAPPPYPQGPPAPPPYPGAGAPQYPGAAGTPQYPAAAPYGSAPGGYPQPGPGYGAAYPKNSLAVWSLVLGIVSFVLSCGLLTGIPAVIVGNNAKKAVARGEANNGGMATAGIILGWIAIVLSILGIILFAILFSNADFRDAFNEGYNTSY</sequence>
<evidence type="ECO:0000256" key="2">
    <source>
        <dbReference type="SAM" id="Phobius"/>
    </source>
</evidence>
<name>A0ABU0EHZ4_9CELL</name>
<accession>A0ABU0EHZ4</accession>
<feature type="transmembrane region" description="Helical" evidence="2">
    <location>
        <begin position="91"/>
        <end position="117"/>
    </location>
</feature>
<evidence type="ECO:0000313" key="5">
    <source>
        <dbReference type="Proteomes" id="UP001239626"/>
    </source>
</evidence>
<feature type="compositionally biased region" description="Pro residues" evidence="1">
    <location>
        <begin position="29"/>
        <end position="46"/>
    </location>
</feature>
<feature type="compositionally biased region" description="Polar residues" evidence="1">
    <location>
        <begin position="1"/>
        <end position="11"/>
    </location>
</feature>
<comment type="caution">
    <text evidence="4">The sequence shown here is derived from an EMBL/GenBank/DDBJ whole genome shotgun (WGS) entry which is preliminary data.</text>
</comment>
<protein>
    <submittedName>
        <fullName evidence="4">F0F1-type ATP synthase membrane subunit c/vacuolar-type H+-ATPase subunit K</fullName>
    </submittedName>
</protein>
<reference evidence="4 5" key="1">
    <citation type="submission" date="2023-07" db="EMBL/GenBank/DDBJ databases">
        <title>Sorghum-associated microbial communities from plants grown in Nebraska, USA.</title>
        <authorList>
            <person name="Schachtman D."/>
        </authorList>
    </citation>
    <scope>NUCLEOTIDE SEQUENCE [LARGE SCALE GENOMIC DNA]</scope>
    <source>
        <strain evidence="4 5">BE332</strain>
    </source>
</reference>
<keyword evidence="2" id="KW-0472">Membrane</keyword>
<evidence type="ECO:0000256" key="1">
    <source>
        <dbReference type="SAM" id="MobiDB-lite"/>
    </source>
</evidence>
<gene>
    <name evidence="4" type="ORF">J2X26_003156</name>
</gene>
<dbReference type="EMBL" id="JAUSVB010000004">
    <property type="protein sequence ID" value="MDQ0374829.1"/>
    <property type="molecule type" value="Genomic_DNA"/>
</dbReference>
<evidence type="ECO:0000313" key="4">
    <source>
        <dbReference type="EMBL" id="MDQ0374829.1"/>
    </source>
</evidence>
<feature type="compositionally biased region" description="Low complexity" evidence="1">
    <location>
        <begin position="47"/>
        <end position="56"/>
    </location>
</feature>
<dbReference type="RefSeq" id="WP_307493648.1">
    <property type="nucleotide sequence ID" value="NZ_JAUSVB010000004.1"/>
</dbReference>
<keyword evidence="2" id="KW-1133">Transmembrane helix</keyword>
<evidence type="ECO:0000259" key="3">
    <source>
        <dbReference type="Pfam" id="PF13828"/>
    </source>
</evidence>
<dbReference type="InterPro" id="IPR025241">
    <property type="entry name" value="DUF4190"/>
</dbReference>
<proteinExistence type="predicted"/>
<dbReference type="Pfam" id="PF13828">
    <property type="entry name" value="DUF4190"/>
    <property type="match status" value="1"/>
</dbReference>
<organism evidence="4 5">
    <name type="scientific">Cellulomonas humilata</name>
    <dbReference type="NCBI Taxonomy" id="144055"/>
    <lineage>
        <taxon>Bacteria</taxon>
        <taxon>Bacillati</taxon>
        <taxon>Actinomycetota</taxon>
        <taxon>Actinomycetes</taxon>
        <taxon>Micrococcales</taxon>
        <taxon>Cellulomonadaceae</taxon>
        <taxon>Cellulomonas</taxon>
    </lineage>
</organism>
<feature type="transmembrane region" description="Helical" evidence="2">
    <location>
        <begin position="137"/>
        <end position="162"/>
    </location>
</feature>